<gene>
    <name evidence="3" type="ORF">PDESU_05323</name>
</gene>
<proteinExistence type="predicted"/>
<evidence type="ECO:0000313" key="3">
    <source>
        <dbReference type="EMBL" id="VGO16732.1"/>
    </source>
</evidence>
<feature type="domain" description="Peptidase S74" evidence="2">
    <location>
        <begin position="672"/>
        <end position="772"/>
    </location>
</feature>
<name>A0A6C2U9E6_PONDE</name>
<evidence type="ECO:0000259" key="2">
    <source>
        <dbReference type="PROSITE" id="PS51688"/>
    </source>
</evidence>
<protein>
    <recommendedName>
        <fullName evidence="2">Peptidase S74 domain-containing protein</fullName>
    </recommendedName>
</protein>
<dbReference type="PROSITE" id="PS51688">
    <property type="entry name" value="ICA"/>
    <property type="match status" value="1"/>
</dbReference>
<dbReference type="AlphaFoldDB" id="A0A6C2U9E6"/>
<feature type="signal peptide" evidence="1">
    <location>
        <begin position="1"/>
        <end position="19"/>
    </location>
</feature>
<accession>A0A6C2U9E6</accession>
<feature type="chain" id="PRO_5025573768" description="Peptidase S74 domain-containing protein" evidence="1">
    <location>
        <begin position="20"/>
        <end position="786"/>
    </location>
</feature>
<dbReference type="InterPro" id="IPR030392">
    <property type="entry name" value="S74_ICA"/>
</dbReference>
<keyword evidence="4" id="KW-1185">Reference proteome</keyword>
<dbReference type="EMBL" id="CAAHFG010000004">
    <property type="protein sequence ID" value="VGO16732.1"/>
    <property type="molecule type" value="Genomic_DNA"/>
</dbReference>
<dbReference type="Pfam" id="PF13884">
    <property type="entry name" value="Peptidase_S74"/>
    <property type="match status" value="1"/>
</dbReference>
<dbReference type="Proteomes" id="UP000366872">
    <property type="component" value="Unassembled WGS sequence"/>
</dbReference>
<dbReference type="RefSeq" id="WP_136082257.1">
    <property type="nucleotide sequence ID" value="NZ_CAAHFG010000004.1"/>
</dbReference>
<sequence>MKKHVIYYLLSVLSGTAFVQETQAQSSAFTYQGRLTDGSTPASGNYDFRFTLYDSTNLLGAIVAGPVDLMAIPVSNGLFTVAPDFGDGVFTGADRWLEIGVRSNGTASAFTALSARQSITAAPYALHAASVNGSDILGLVPNNRLPGNLVRSDVPLIELENQVIFRGPVEFDNPSGPPFAVVSGADMVAGLNAERLGDRTAQGFWQTGGNAGTTPGPDFIGTTDNQPLEFRVNGLRALRLECNTESGETPDGIPDGAPNVIAGAPNNWVATGVVGATISGGGATNRFSFAAPNSVLVDFGTIGGGFGNSIETAAFDATIGGGGGNRVESFSQQASISGGWNNRILSGAEYTTICGGGGNMIGSNADGGTIGGGIGNEIQTEGYPPTPYGTISGGKDNVILPSASGSTISGGENNTVGTNAPHSTIAGGESNTIKTDAGHSFIAGGEGNLIESVATYNTIGGGSYNSIGTRADGSTIGGGVQNRMYTADKATIGGGESNTINTYAYGSTISGGASNIIDTDAQFATIPGGYQNHAGGYFSLAAGLRAKADHDGAFVWADHTNADFASTRANEFAVRANGGVRIDSGSGPGITLNAANRPLVTRLHDPFTSGNNEGAGRWGVFMEPHALVLGMPAIAGKTVRIGKYNADSTYTSLMTLDQSGNMTITGAYSPTSDRNAKENFADISPAEVLEKVAALPISRWNFKQDAGAEHVGPMAQDFHAAFGLGTDDKHIATVDADGVALAAIQGLHMILKEKEARICELETRLASLEVLIQTMGSNVANTENQK</sequence>
<organism evidence="3 4">
    <name type="scientific">Pontiella desulfatans</name>
    <dbReference type="NCBI Taxonomy" id="2750659"/>
    <lineage>
        <taxon>Bacteria</taxon>
        <taxon>Pseudomonadati</taxon>
        <taxon>Kiritimatiellota</taxon>
        <taxon>Kiritimatiellia</taxon>
        <taxon>Kiritimatiellales</taxon>
        <taxon>Pontiellaceae</taxon>
        <taxon>Pontiella</taxon>
    </lineage>
</organism>
<evidence type="ECO:0000313" key="4">
    <source>
        <dbReference type="Proteomes" id="UP000366872"/>
    </source>
</evidence>
<reference evidence="3 4" key="1">
    <citation type="submission" date="2019-04" db="EMBL/GenBank/DDBJ databases">
        <authorList>
            <person name="Van Vliet M D."/>
        </authorList>
    </citation>
    <scope>NUCLEOTIDE SEQUENCE [LARGE SCALE GENOMIC DNA]</scope>
    <source>
        <strain evidence="3 4">F1</strain>
    </source>
</reference>
<keyword evidence="1" id="KW-0732">Signal</keyword>
<evidence type="ECO:0000256" key="1">
    <source>
        <dbReference type="SAM" id="SignalP"/>
    </source>
</evidence>